<comment type="caution">
    <text evidence="2">The sequence shown here is derived from an EMBL/GenBank/DDBJ whole genome shotgun (WGS) entry which is preliminary data.</text>
</comment>
<feature type="compositionally biased region" description="Polar residues" evidence="1">
    <location>
        <begin position="39"/>
        <end position="54"/>
    </location>
</feature>
<proteinExistence type="predicted"/>
<keyword evidence="3" id="KW-1185">Reference proteome</keyword>
<protein>
    <submittedName>
        <fullName evidence="2">Uncharacterized protein</fullName>
    </submittedName>
</protein>
<dbReference type="EMBL" id="JADCNL010000012">
    <property type="protein sequence ID" value="KAG0458371.1"/>
    <property type="molecule type" value="Genomic_DNA"/>
</dbReference>
<dbReference type="AlphaFoldDB" id="A0A835PTZ6"/>
<accession>A0A835PTZ6</accession>
<reference evidence="2 3" key="1">
    <citation type="journal article" date="2020" name="Nat. Food">
        <title>A phased Vanilla planifolia genome enables genetic improvement of flavour and production.</title>
        <authorList>
            <person name="Hasing T."/>
            <person name="Tang H."/>
            <person name="Brym M."/>
            <person name="Khazi F."/>
            <person name="Huang T."/>
            <person name="Chambers A.H."/>
        </authorList>
    </citation>
    <scope>NUCLEOTIDE SEQUENCE [LARGE SCALE GENOMIC DNA]</scope>
    <source>
        <tissue evidence="2">Leaf</tissue>
    </source>
</reference>
<feature type="region of interest" description="Disordered" evidence="1">
    <location>
        <begin position="25"/>
        <end position="108"/>
    </location>
</feature>
<evidence type="ECO:0000256" key="1">
    <source>
        <dbReference type="SAM" id="MobiDB-lite"/>
    </source>
</evidence>
<dbReference type="Proteomes" id="UP000636800">
    <property type="component" value="Chromosome 12"/>
</dbReference>
<gene>
    <name evidence="2" type="ORF">HPP92_023528</name>
</gene>
<sequence length="108" mass="12235">MKNQERERLVLKGEEQFYLLHASQNLKDNSLKGRRDTTGNRSPGLQQVHKQSVQLRLRNPGGKTPFEYARPDASPPHKRRNGKLKTTEGARNSNRSHTAIPQDVVGLP</sequence>
<evidence type="ECO:0000313" key="2">
    <source>
        <dbReference type="EMBL" id="KAG0458371.1"/>
    </source>
</evidence>
<name>A0A835PTZ6_VANPL</name>
<evidence type="ECO:0000313" key="3">
    <source>
        <dbReference type="Proteomes" id="UP000636800"/>
    </source>
</evidence>
<feature type="compositionally biased region" description="Polar residues" evidence="1">
    <location>
        <begin position="89"/>
        <end position="99"/>
    </location>
</feature>
<organism evidence="2 3">
    <name type="scientific">Vanilla planifolia</name>
    <name type="common">Vanilla</name>
    <dbReference type="NCBI Taxonomy" id="51239"/>
    <lineage>
        <taxon>Eukaryota</taxon>
        <taxon>Viridiplantae</taxon>
        <taxon>Streptophyta</taxon>
        <taxon>Embryophyta</taxon>
        <taxon>Tracheophyta</taxon>
        <taxon>Spermatophyta</taxon>
        <taxon>Magnoliopsida</taxon>
        <taxon>Liliopsida</taxon>
        <taxon>Asparagales</taxon>
        <taxon>Orchidaceae</taxon>
        <taxon>Vanilloideae</taxon>
        <taxon>Vanilleae</taxon>
        <taxon>Vanilla</taxon>
    </lineage>
</organism>
<feature type="compositionally biased region" description="Basic and acidic residues" evidence="1">
    <location>
        <begin position="29"/>
        <end position="38"/>
    </location>
</feature>